<name>A0ACC1C648_9ROSI</name>
<dbReference type="Proteomes" id="UP001164250">
    <property type="component" value="Chromosome 1"/>
</dbReference>
<comment type="caution">
    <text evidence="1">The sequence shown here is derived from an EMBL/GenBank/DDBJ whole genome shotgun (WGS) entry which is preliminary data.</text>
</comment>
<reference evidence="2" key="1">
    <citation type="journal article" date="2023" name="G3 (Bethesda)">
        <title>Genome assembly and association tests identify interacting loci associated with vigor, precocity, and sex in interspecific pistachio rootstocks.</title>
        <authorList>
            <person name="Palmer W."/>
            <person name="Jacygrad E."/>
            <person name="Sagayaradj S."/>
            <person name="Cavanaugh K."/>
            <person name="Han R."/>
            <person name="Bertier L."/>
            <person name="Beede B."/>
            <person name="Kafkas S."/>
            <person name="Golino D."/>
            <person name="Preece J."/>
            <person name="Michelmore R."/>
        </authorList>
    </citation>
    <scope>NUCLEOTIDE SEQUENCE [LARGE SCALE GENOMIC DNA]</scope>
</reference>
<evidence type="ECO:0000313" key="2">
    <source>
        <dbReference type="Proteomes" id="UP001164250"/>
    </source>
</evidence>
<organism evidence="1 2">
    <name type="scientific">Pistacia atlantica</name>
    <dbReference type="NCBI Taxonomy" id="434234"/>
    <lineage>
        <taxon>Eukaryota</taxon>
        <taxon>Viridiplantae</taxon>
        <taxon>Streptophyta</taxon>
        <taxon>Embryophyta</taxon>
        <taxon>Tracheophyta</taxon>
        <taxon>Spermatophyta</taxon>
        <taxon>Magnoliopsida</taxon>
        <taxon>eudicotyledons</taxon>
        <taxon>Gunneridae</taxon>
        <taxon>Pentapetalae</taxon>
        <taxon>rosids</taxon>
        <taxon>malvids</taxon>
        <taxon>Sapindales</taxon>
        <taxon>Anacardiaceae</taxon>
        <taxon>Pistacia</taxon>
    </lineage>
</organism>
<proteinExistence type="predicted"/>
<keyword evidence="2" id="KW-1185">Reference proteome</keyword>
<accession>A0ACC1C648</accession>
<dbReference type="EMBL" id="CM047897">
    <property type="protein sequence ID" value="KAJ0111047.1"/>
    <property type="molecule type" value="Genomic_DNA"/>
</dbReference>
<gene>
    <name evidence="1" type="ORF">Patl1_02752</name>
</gene>
<protein>
    <submittedName>
        <fullName evidence="1">Uncharacterized protein</fullName>
    </submittedName>
</protein>
<evidence type="ECO:0000313" key="1">
    <source>
        <dbReference type="EMBL" id="KAJ0111047.1"/>
    </source>
</evidence>
<sequence>MQGDTNNNTSVCSSTVSFCPSFNSYASSKLVDIAVKVAERQENDVVNSGIAEDFEFVSDGRVGSDARELFVDGQIRQVFPVFNRALLLNEEDGYDNYTTPRKLRVSLKNLFVEEGRGEGPPPPSSPSSSEEDELEAVPEDTYCVWSPKRNNKVAASPNRSNSTGLTSSFKGWFKFPRLLRRSNSEGGHKDSFLFLHKKKTNANSEAPKQQGSKEGMVKRGGDSKVKLSPLHEVKLSPSHEVFFMKNKAVKEVDHKKRSSYLPYKQDLLGFFVNNVSSLGKTFAPF</sequence>